<feature type="transmembrane region" description="Helical" evidence="6">
    <location>
        <begin position="155"/>
        <end position="173"/>
    </location>
</feature>
<sequence length="305" mass="31540">MTTLSAPPVRRTGLLAVGAGTGFVVFWSSGFIGARWGTDNGEVFNLLAWRYLVAATIGLAVLAWRRPRIARADLITQVLMALFSQCAYLGLIFSGVDQGVPAGITALIGALQPILVATVAGPLLGERVGHWQWVGLVLGVGGVGLVVAGDLGAGHAAPAVYLLPFAGVVGLVVGTCLDRRRRPKVGVIDGLAIQCVIAAIFFTTLALGTGQLSAPAAPAFYGAVVWLVLFSTAGGYGFYLLNLRLSGATRISSLMYLVPPATMVWAWLMFGETIGLLAVIGMAVAAVAVLIIRTTGGDQGRSGGH</sequence>
<reference evidence="8 9" key="1">
    <citation type="submission" date="2024-09" db="EMBL/GenBank/DDBJ databases">
        <authorList>
            <person name="Sun Q."/>
            <person name="Mori K."/>
        </authorList>
    </citation>
    <scope>NUCLEOTIDE SEQUENCE [LARGE SCALE GENOMIC DNA]</scope>
    <source>
        <strain evidence="8 9">CGMCC 1.15906</strain>
    </source>
</reference>
<feature type="domain" description="EamA" evidence="7">
    <location>
        <begin position="22"/>
        <end position="147"/>
    </location>
</feature>
<proteinExistence type="inferred from homology"/>
<dbReference type="PANTHER" id="PTHR32322:SF2">
    <property type="entry name" value="EAMA DOMAIN-CONTAINING PROTEIN"/>
    <property type="match status" value="1"/>
</dbReference>
<dbReference type="InterPro" id="IPR037185">
    <property type="entry name" value="EmrE-like"/>
</dbReference>
<dbReference type="InterPro" id="IPR050638">
    <property type="entry name" value="AA-Vitamin_Transporters"/>
</dbReference>
<evidence type="ECO:0000259" key="7">
    <source>
        <dbReference type="Pfam" id="PF00892"/>
    </source>
</evidence>
<dbReference type="InterPro" id="IPR000620">
    <property type="entry name" value="EamA_dom"/>
</dbReference>
<organism evidence="8 9">
    <name type="scientific">Kribbella deserti</name>
    <dbReference type="NCBI Taxonomy" id="1926257"/>
    <lineage>
        <taxon>Bacteria</taxon>
        <taxon>Bacillati</taxon>
        <taxon>Actinomycetota</taxon>
        <taxon>Actinomycetes</taxon>
        <taxon>Propionibacteriales</taxon>
        <taxon>Kribbellaceae</taxon>
        <taxon>Kribbella</taxon>
    </lineage>
</organism>
<feature type="transmembrane region" description="Helical" evidence="6">
    <location>
        <begin position="102"/>
        <end position="124"/>
    </location>
</feature>
<feature type="transmembrane region" description="Helical" evidence="6">
    <location>
        <begin position="219"/>
        <end position="239"/>
    </location>
</feature>
<feature type="transmembrane region" description="Helical" evidence="6">
    <location>
        <begin position="131"/>
        <end position="149"/>
    </location>
</feature>
<dbReference type="SUPFAM" id="SSF103481">
    <property type="entry name" value="Multidrug resistance efflux transporter EmrE"/>
    <property type="match status" value="2"/>
</dbReference>
<keyword evidence="4 6" id="KW-1133">Transmembrane helix</keyword>
<dbReference type="Pfam" id="PF00892">
    <property type="entry name" value="EamA"/>
    <property type="match status" value="2"/>
</dbReference>
<name>A0ABV6QJ33_9ACTN</name>
<dbReference type="RefSeq" id="WP_380046239.1">
    <property type="nucleotide sequence ID" value="NZ_JBHLTC010000012.1"/>
</dbReference>
<accession>A0ABV6QJ33</accession>
<feature type="transmembrane region" description="Helical" evidence="6">
    <location>
        <begin position="251"/>
        <end position="268"/>
    </location>
</feature>
<dbReference type="EMBL" id="JBHLTC010000012">
    <property type="protein sequence ID" value="MFC0624650.1"/>
    <property type="molecule type" value="Genomic_DNA"/>
</dbReference>
<feature type="transmembrane region" description="Helical" evidence="6">
    <location>
        <begin position="76"/>
        <end position="96"/>
    </location>
</feature>
<feature type="transmembrane region" description="Helical" evidence="6">
    <location>
        <begin position="12"/>
        <end position="34"/>
    </location>
</feature>
<dbReference type="PANTHER" id="PTHR32322">
    <property type="entry name" value="INNER MEMBRANE TRANSPORTER"/>
    <property type="match status" value="1"/>
</dbReference>
<keyword evidence="3 6" id="KW-0812">Transmembrane</keyword>
<evidence type="ECO:0000256" key="4">
    <source>
        <dbReference type="ARBA" id="ARBA00022989"/>
    </source>
</evidence>
<evidence type="ECO:0000256" key="3">
    <source>
        <dbReference type="ARBA" id="ARBA00022692"/>
    </source>
</evidence>
<evidence type="ECO:0000256" key="1">
    <source>
        <dbReference type="ARBA" id="ARBA00004141"/>
    </source>
</evidence>
<evidence type="ECO:0000313" key="8">
    <source>
        <dbReference type="EMBL" id="MFC0624650.1"/>
    </source>
</evidence>
<feature type="domain" description="EamA" evidence="7">
    <location>
        <begin position="165"/>
        <end position="293"/>
    </location>
</feature>
<protein>
    <submittedName>
        <fullName evidence="8">DMT family transporter</fullName>
    </submittedName>
</protein>
<evidence type="ECO:0000313" key="9">
    <source>
        <dbReference type="Proteomes" id="UP001589890"/>
    </source>
</evidence>
<evidence type="ECO:0000256" key="2">
    <source>
        <dbReference type="ARBA" id="ARBA00007362"/>
    </source>
</evidence>
<feature type="transmembrane region" description="Helical" evidence="6">
    <location>
        <begin position="185"/>
        <end position="207"/>
    </location>
</feature>
<keyword evidence="9" id="KW-1185">Reference proteome</keyword>
<gene>
    <name evidence="8" type="ORF">ACFFGN_11300</name>
</gene>
<comment type="caution">
    <text evidence="8">The sequence shown here is derived from an EMBL/GenBank/DDBJ whole genome shotgun (WGS) entry which is preliminary data.</text>
</comment>
<dbReference type="Proteomes" id="UP001589890">
    <property type="component" value="Unassembled WGS sequence"/>
</dbReference>
<keyword evidence="5 6" id="KW-0472">Membrane</keyword>
<comment type="similarity">
    <text evidence="2">Belongs to the EamA transporter family.</text>
</comment>
<evidence type="ECO:0000256" key="6">
    <source>
        <dbReference type="SAM" id="Phobius"/>
    </source>
</evidence>
<feature type="transmembrane region" description="Helical" evidence="6">
    <location>
        <begin position="274"/>
        <end position="292"/>
    </location>
</feature>
<evidence type="ECO:0000256" key="5">
    <source>
        <dbReference type="ARBA" id="ARBA00023136"/>
    </source>
</evidence>
<comment type="subcellular location">
    <subcellularLocation>
        <location evidence="1">Membrane</location>
        <topology evidence="1">Multi-pass membrane protein</topology>
    </subcellularLocation>
</comment>
<feature type="transmembrane region" description="Helical" evidence="6">
    <location>
        <begin position="46"/>
        <end position="64"/>
    </location>
</feature>